<dbReference type="InterPro" id="IPR011604">
    <property type="entry name" value="PDDEXK-like_dom_sf"/>
</dbReference>
<proteinExistence type="inferred from homology"/>
<dbReference type="GO" id="GO:0000724">
    <property type="term" value="P:double-strand break repair via homologous recombination"/>
    <property type="evidence" value="ECO:0007669"/>
    <property type="project" value="UniProtKB-UniRule"/>
</dbReference>
<feature type="domain" description="UvrD-like helicase ATP-binding" evidence="15">
    <location>
        <begin position="1"/>
        <end position="476"/>
    </location>
</feature>
<dbReference type="InterPro" id="IPR038726">
    <property type="entry name" value="PDDEXK_AddAB-type"/>
</dbReference>
<dbReference type="InterPro" id="IPR014017">
    <property type="entry name" value="DNA_helicase_UvrD-like_C"/>
</dbReference>
<evidence type="ECO:0000256" key="13">
    <source>
        <dbReference type="HAMAP-Rule" id="MF_01451"/>
    </source>
</evidence>
<protein>
    <recommendedName>
        <fullName evidence="13">ATP-dependent helicase/nuclease subunit A</fullName>
        <ecNumber evidence="13">3.1.-.-</ecNumber>
        <ecNumber evidence="13">5.6.2.4</ecNumber>
    </recommendedName>
    <alternativeName>
        <fullName evidence="13">ATP-dependent helicase/nuclease AddA</fullName>
    </alternativeName>
    <alternativeName>
        <fullName evidence="13">DNA 3'-5' helicase AddA</fullName>
    </alternativeName>
</protein>
<dbReference type="InterPro" id="IPR011335">
    <property type="entry name" value="Restrct_endonuc-II-like"/>
</dbReference>
<dbReference type="GO" id="GO:0016887">
    <property type="term" value="F:ATP hydrolysis activity"/>
    <property type="evidence" value="ECO:0007669"/>
    <property type="project" value="RHEA"/>
</dbReference>
<dbReference type="OrthoDB" id="9810135at2"/>
<evidence type="ECO:0000256" key="12">
    <source>
        <dbReference type="ARBA" id="ARBA00048988"/>
    </source>
</evidence>
<evidence type="ECO:0000256" key="8">
    <source>
        <dbReference type="ARBA" id="ARBA00023125"/>
    </source>
</evidence>
<evidence type="ECO:0000256" key="1">
    <source>
        <dbReference type="ARBA" id="ARBA00022722"/>
    </source>
</evidence>
<evidence type="ECO:0000313" key="17">
    <source>
        <dbReference type="EMBL" id="APS41129.1"/>
    </source>
</evidence>
<dbReference type="Gene3D" id="3.40.50.300">
    <property type="entry name" value="P-loop containing nucleotide triphosphate hydrolases"/>
    <property type="match status" value="4"/>
</dbReference>
<dbReference type="EC" id="3.1.-.-" evidence="13"/>
<dbReference type="GO" id="GO:0033202">
    <property type="term" value="C:DNA helicase complex"/>
    <property type="evidence" value="ECO:0007669"/>
    <property type="project" value="TreeGrafter"/>
</dbReference>
<evidence type="ECO:0000256" key="4">
    <source>
        <dbReference type="ARBA" id="ARBA00022801"/>
    </source>
</evidence>
<evidence type="ECO:0000313" key="18">
    <source>
        <dbReference type="Proteomes" id="UP000185473"/>
    </source>
</evidence>
<keyword evidence="6 13" id="KW-0269">Exonuclease</keyword>
<feature type="domain" description="UvrD-like helicase C-terminal" evidence="16">
    <location>
        <begin position="504"/>
        <end position="816"/>
    </location>
</feature>
<dbReference type="EC" id="5.6.2.4" evidence="13"/>
<dbReference type="Pfam" id="PF00580">
    <property type="entry name" value="UvrD-helicase"/>
    <property type="match status" value="1"/>
</dbReference>
<keyword evidence="4 13" id="KW-0378">Hydrolase</keyword>
<reference evidence="17 18" key="1">
    <citation type="submission" date="2016-02" db="EMBL/GenBank/DDBJ databases">
        <title>Complete Genome Sequence of Weissella jogaejeotgali FOL01.</title>
        <authorList>
            <person name="Lee J.-H."/>
            <person name="Ku H.-J."/>
        </authorList>
    </citation>
    <scope>NUCLEOTIDE SEQUENCE [LARGE SCALE GENOMIC DNA]</scope>
    <source>
        <strain evidence="17 18">FOL01</strain>
    </source>
</reference>
<dbReference type="GO" id="GO:0005524">
    <property type="term" value="F:ATP binding"/>
    <property type="evidence" value="ECO:0007669"/>
    <property type="project" value="UniProtKB-UniRule"/>
</dbReference>
<dbReference type="Proteomes" id="UP000185473">
    <property type="component" value="Chromosome"/>
</dbReference>
<dbReference type="PROSITE" id="PS51198">
    <property type="entry name" value="UVRD_HELICASE_ATP_BIND"/>
    <property type="match status" value="1"/>
</dbReference>
<evidence type="ECO:0000259" key="16">
    <source>
        <dbReference type="PROSITE" id="PS51217"/>
    </source>
</evidence>
<dbReference type="KEGG" id="wjo:FOL01_0270"/>
<dbReference type="EMBL" id="CP014332">
    <property type="protein sequence ID" value="APS41129.1"/>
    <property type="molecule type" value="Genomic_DNA"/>
</dbReference>
<keyword evidence="7 13" id="KW-0067">ATP-binding</keyword>
<dbReference type="GO" id="GO:0043138">
    <property type="term" value="F:3'-5' DNA helicase activity"/>
    <property type="evidence" value="ECO:0007669"/>
    <property type="project" value="UniProtKB-UniRule"/>
</dbReference>
<dbReference type="HAMAP" id="MF_01451">
    <property type="entry name" value="AddA"/>
    <property type="match status" value="1"/>
</dbReference>
<accession>A0A1L6R9A0</accession>
<sequence>MKFTDSQSAAIETKGRNVLVSASAGSGKTRVLVERVMRRLLAGENVNEFLIVTFTEAAASEMKERLEGEIRAKLIESTGDQRQHLLKQLRLLNIANISTLHAFALRLIEQYHYTIDLDPQFRLMDDAERTLVMLEVYNTLLEEQYAHDEQQTFATFAAQFTTSSTDDKSLQEATFSLYDFATARPDTIDWLNHLSDLYQVGSADFTTSQFYQEQLKPQILQELQGIVVKASGLVAQGPDTMDAAPAVNRLLNLQADETTYQRALQVVQSETSDWDTIRQTLRQSELMGWGLDEQGKRKNFTKKHDPALKAAWDKVKDEREALKKRFTTLLEKYFVLDQAGLSLAIAGAGSVITRLVQLTKDFSDDFLAEKLRRKVLDFNDLEHFALQIVSQEKVKTELRTHYTEIMVDEYQDTNQLQEAILHEITAGDNLFQVGDIKQSIYKFRQADPTLFAGKLATYPADSTSAVITLQENFRSQPNVTNFINYIFAQAMSRSLGDIEYTGEAELVAGATYYPEELPKKAELLLYLDDASSEDLDADTESNKEVEPATSEAPYTKATGQIRLTALKIQELVQSKFEIYDRSAETKRPINYGDITILVPTKSQNLDVLDIFREMGIPIMIDGTENYFQTTEISVIMSFLQVIDNPHQDIPLAAVLRSPLYSIAENGLALIRAQTPDEDFYTAVKQLASIETRVDVPGISAELVTKTQAQVQRFLADLAVFRDLAVQNQIVTLLWAIYNRTGWLDYVGGLPSGAQRQANLHALYERAAAYQKSSFVGLYQFINYVTQLQNQDKDLGEADANVAQNSVSLMTIHHSKGLEFPVVFLLNATRTMISQRETQGSIILDAQAGGGMNYIDLPHHLKLSTPQHEYIAQVKRQNAYAEQLRVLYVALTRAEQQLFIVGAYDGVDKLWQTWQQSAGVTEWMLPDTIRLAGKSFMDLIGMTLIRHPQAPERMAPLHAYDEHDIMQFDDIRAKAPKNAFEYDVEAVNTQDLVTRVANYQPMVDEEPDTGDVAQTVTENTDWQPVLQFQYPYETATRATAYQSVSEIKRLFEDPDLTEGRQLVDRRLVTDDLAGLRLTDEELPAPDFMQESATRLSSAAIGTATHLVMQRLDLTGGLPTLATIKALIQELVAEQLIDDKIAPLISVDKIVRFFTDSPLGKQMVRHADTLQREVPFSLLLDAKRLYRAFDGDDKVLVHGIIDGYFQVDDEIWLFDYKTDHVSQKSATDVLTKRYAGQLNIYAQALVAMGLPMPKRFIYAINAEKLIRL</sequence>
<feature type="binding site" evidence="14">
    <location>
        <begin position="22"/>
        <end position="29"/>
    </location>
    <ligand>
        <name>ATP</name>
        <dbReference type="ChEBI" id="CHEBI:30616"/>
    </ligand>
</feature>
<dbReference type="InterPro" id="IPR014016">
    <property type="entry name" value="UvrD-like_ATP-bd"/>
</dbReference>
<keyword evidence="10 13" id="KW-0413">Isomerase</keyword>
<dbReference type="GO" id="GO:0005829">
    <property type="term" value="C:cytosol"/>
    <property type="evidence" value="ECO:0007669"/>
    <property type="project" value="TreeGrafter"/>
</dbReference>
<evidence type="ECO:0000256" key="10">
    <source>
        <dbReference type="ARBA" id="ARBA00023235"/>
    </source>
</evidence>
<dbReference type="Pfam" id="PF12705">
    <property type="entry name" value="PDDEXK_1"/>
    <property type="match status" value="1"/>
</dbReference>
<comment type="function">
    <text evidence="13">The heterodimer acts as both an ATP-dependent DNA helicase and an ATP-dependent, dual-direction single-stranded exonuclease. Recognizes the chi site generating a DNA molecule suitable for the initiation of homologous recombination. The AddA nuclease domain is required for chi fragment generation; this subunit has the helicase and 3' -&gt; 5' nuclease activities.</text>
</comment>
<dbReference type="RefSeq" id="WP_075268971.1">
    <property type="nucleotide sequence ID" value="NZ_CP014332.1"/>
</dbReference>
<dbReference type="GO" id="GO:0008408">
    <property type="term" value="F:3'-5' exonuclease activity"/>
    <property type="evidence" value="ECO:0007669"/>
    <property type="project" value="UniProtKB-UniRule"/>
</dbReference>
<comment type="similarity">
    <text evidence="13">Belongs to the helicase family. AddA subfamily.</text>
</comment>
<keyword evidence="18" id="KW-1185">Reference proteome</keyword>
<gene>
    <name evidence="13" type="primary">addA</name>
    <name evidence="17" type="ORF">FOL01_0270</name>
</gene>
<evidence type="ECO:0000256" key="14">
    <source>
        <dbReference type="PROSITE-ProRule" id="PRU00560"/>
    </source>
</evidence>
<evidence type="ECO:0000256" key="6">
    <source>
        <dbReference type="ARBA" id="ARBA00022839"/>
    </source>
</evidence>
<evidence type="ECO:0000256" key="9">
    <source>
        <dbReference type="ARBA" id="ARBA00023204"/>
    </source>
</evidence>
<dbReference type="InterPro" id="IPR027417">
    <property type="entry name" value="P-loop_NTPase"/>
</dbReference>
<name>A0A1L6R9A0_9LACO</name>
<evidence type="ECO:0000256" key="5">
    <source>
        <dbReference type="ARBA" id="ARBA00022806"/>
    </source>
</evidence>
<comment type="subunit">
    <text evidence="13">Heterodimer of AddA and AddB/RexB.</text>
</comment>
<evidence type="ECO:0000256" key="3">
    <source>
        <dbReference type="ARBA" id="ARBA00022763"/>
    </source>
</evidence>
<evidence type="ECO:0000259" key="15">
    <source>
        <dbReference type="PROSITE" id="PS51198"/>
    </source>
</evidence>
<dbReference type="AlphaFoldDB" id="A0A1L6R9A0"/>
<dbReference type="PROSITE" id="PS51217">
    <property type="entry name" value="UVRD_HELICASE_CTER"/>
    <property type="match status" value="1"/>
</dbReference>
<dbReference type="InterPro" id="IPR000212">
    <property type="entry name" value="DNA_helicase_UvrD/REP"/>
</dbReference>
<comment type="cofactor">
    <cofactor evidence="13">
        <name>Mg(2+)</name>
        <dbReference type="ChEBI" id="CHEBI:18420"/>
    </cofactor>
</comment>
<dbReference type="Gene3D" id="3.90.320.10">
    <property type="match status" value="1"/>
</dbReference>
<dbReference type="STRING" id="1631871.FOL01_0270"/>
<dbReference type="SUPFAM" id="SSF52980">
    <property type="entry name" value="Restriction endonuclease-like"/>
    <property type="match status" value="1"/>
</dbReference>
<dbReference type="GO" id="GO:0003690">
    <property type="term" value="F:double-stranded DNA binding"/>
    <property type="evidence" value="ECO:0007669"/>
    <property type="project" value="UniProtKB-UniRule"/>
</dbReference>
<dbReference type="PANTHER" id="PTHR11070:SF48">
    <property type="entry name" value="ATP-DEPENDENT HELICASE_NUCLEASE SUBUNIT A"/>
    <property type="match status" value="1"/>
</dbReference>
<keyword evidence="5 13" id="KW-0347">Helicase</keyword>
<evidence type="ECO:0000256" key="2">
    <source>
        <dbReference type="ARBA" id="ARBA00022741"/>
    </source>
</evidence>
<organism evidence="17 18">
    <name type="scientific">Weissella jogaejeotgali</name>
    <dbReference type="NCBI Taxonomy" id="1631871"/>
    <lineage>
        <taxon>Bacteria</taxon>
        <taxon>Bacillati</taxon>
        <taxon>Bacillota</taxon>
        <taxon>Bacilli</taxon>
        <taxon>Lactobacillales</taxon>
        <taxon>Lactobacillaceae</taxon>
        <taxon>Weissella</taxon>
    </lineage>
</organism>
<evidence type="ECO:0000256" key="11">
    <source>
        <dbReference type="ARBA" id="ARBA00034617"/>
    </source>
</evidence>
<dbReference type="PANTHER" id="PTHR11070">
    <property type="entry name" value="UVRD / RECB / PCRA DNA HELICASE FAMILY MEMBER"/>
    <property type="match status" value="1"/>
</dbReference>
<dbReference type="Pfam" id="PF13361">
    <property type="entry name" value="UvrD_C"/>
    <property type="match status" value="1"/>
</dbReference>
<comment type="catalytic activity">
    <reaction evidence="11 13">
        <text>Couples ATP hydrolysis with the unwinding of duplex DNA by translocating in the 3'-5' direction.</text>
        <dbReference type="EC" id="5.6.2.4"/>
    </reaction>
</comment>
<evidence type="ECO:0000256" key="7">
    <source>
        <dbReference type="ARBA" id="ARBA00022840"/>
    </source>
</evidence>
<dbReference type="SUPFAM" id="SSF52540">
    <property type="entry name" value="P-loop containing nucleoside triphosphate hydrolases"/>
    <property type="match status" value="1"/>
</dbReference>
<keyword evidence="8 13" id="KW-0238">DNA-binding</keyword>
<keyword evidence="2 13" id="KW-0547">Nucleotide-binding</keyword>
<keyword evidence="3 13" id="KW-0227">DNA damage</keyword>
<keyword evidence="9 13" id="KW-0234">DNA repair</keyword>
<keyword evidence="1 13" id="KW-0540">Nuclease</keyword>
<comment type="catalytic activity">
    <reaction evidence="12 13">
        <text>ATP + H2O = ADP + phosphate + H(+)</text>
        <dbReference type="Rhea" id="RHEA:13065"/>
        <dbReference type="ChEBI" id="CHEBI:15377"/>
        <dbReference type="ChEBI" id="CHEBI:15378"/>
        <dbReference type="ChEBI" id="CHEBI:30616"/>
        <dbReference type="ChEBI" id="CHEBI:43474"/>
        <dbReference type="ChEBI" id="CHEBI:456216"/>
        <dbReference type="EC" id="5.6.2.4"/>
    </reaction>
</comment>
<dbReference type="InterPro" id="IPR014152">
    <property type="entry name" value="AddA"/>
</dbReference>
<dbReference type="NCBIfam" id="TIGR02785">
    <property type="entry name" value="addA_Gpos"/>
    <property type="match status" value="1"/>
</dbReference>